<gene>
    <name evidence="7" type="ORF">SLS59_001940</name>
</gene>
<dbReference type="InterPro" id="IPR000073">
    <property type="entry name" value="AB_hydrolase_1"/>
</dbReference>
<dbReference type="Pfam" id="PF12697">
    <property type="entry name" value="Abhydrolase_6"/>
    <property type="match status" value="1"/>
</dbReference>
<protein>
    <recommendedName>
        <fullName evidence="1">1-alkyl-2-acetylglycerophosphocholine esterase</fullName>
        <ecNumber evidence="1">3.1.1.47</ecNumber>
    </recommendedName>
</protein>
<dbReference type="PANTHER" id="PTHR10272">
    <property type="entry name" value="PLATELET-ACTIVATING FACTOR ACETYLHYDROLASE"/>
    <property type="match status" value="1"/>
</dbReference>
<evidence type="ECO:0000259" key="6">
    <source>
        <dbReference type="Pfam" id="PF12697"/>
    </source>
</evidence>
<dbReference type="EC" id="3.1.1.47" evidence="1"/>
<evidence type="ECO:0000256" key="4">
    <source>
        <dbReference type="ARBA" id="ARBA00023098"/>
    </source>
</evidence>
<keyword evidence="3" id="KW-0442">Lipid degradation</keyword>
<name>A0ABR3RWD8_9PLEO</name>
<evidence type="ECO:0000313" key="7">
    <source>
        <dbReference type="EMBL" id="KAL1608749.1"/>
    </source>
</evidence>
<dbReference type="SUPFAM" id="SSF53474">
    <property type="entry name" value="alpha/beta-Hydrolases"/>
    <property type="match status" value="1"/>
</dbReference>
<comment type="caution">
    <text evidence="7">The sequence shown here is derived from an EMBL/GenBank/DDBJ whole genome shotgun (WGS) entry which is preliminary data.</text>
</comment>
<accession>A0ABR3RWD8</accession>
<keyword evidence="4" id="KW-0443">Lipid metabolism</keyword>
<proteinExistence type="predicted"/>
<dbReference type="Gene3D" id="3.40.50.1820">
    <property type="entry name" value="alpha/beta hydrolase"/>
    <property type="match status" value="1"/>
</dbReference>
<dbReference type="PANTHER" id="PTHR10272:SF0">
    <property type="entry name" value="PLATELET-ACTIVATING FACTOR ACETYLHYDROLASE"/>
    <property type="match status" value="1"/>
</dbReference>
<feature type="domain" description="AB hydrolase-1" evidence="6">
    <location>
        <begin position="120"/>
        <end position="340"/>
    </location>
</feature>
<evidence type="ECO:0000256" key="3">
    <source>
        <dbReference type="ARBA" id="ARBA00022963"/>
    </source>
</evidence>
<reference evidence="7 8" key="1">
    <citation type="submission" date="2024-02" db="EMBL/GenBank/DDBJ databases">
        <title>De novo assembly and annotation of 12 fungi associated with fruit tree decline syndrome in Ontario, Canada.</title>
        <authorList>
            <person name="Sulman M."/>
            <person name="Ellouze W."/>
            <person name="Ilyukhin E."/>
        </authorList>
    </citation>
    <scope>NUCLEOTIDE SEQUENCE [LARGE SCALE GENOMIC DNA]</scope>
    <source>
        <strain evidence="7 8">M97-236</strain>
    </source>
</reference>
<evidence type="ECO:0000313" key="8">
    <source>
        <dbReference type="Proteomes" id="UP001521222"/>
    </source>
</evidence>
<keyword evidence="5" id="KW-0732">Signal</keyword>
<dbReference type="Proteomes" id="UP001521222">
    <property type="component" value="Unassembled WGS sequence"/>
</dbReference>
<dbReference type="EMBL" id="JAKIXB020000005">
    <property type="protein sequence ID" value="KAL1608749.1"/>
    <property type="molecule type" value="Genomic_DNA"/>
</dbReference>
<organism evidence="7 8">
    <name type="scientific">Nothophoma quercina</name>
    <dbReference type="NCBI Taxonomy" id="749835"/>
    <lineage>
        <taxon>Eukaryota</taxon>
        <taxon>Fungi</taxon>
        <taxon>Dikarya</taxon>
        <taxon>Ascomycota</taxon>
        <taxon>Pezizomycotina</taxon>
        <taxon>Dothideomycetes</taxon>
        <taxon>Pleosporomycetidae</taxon>
        <taxon>Pleosporales</taxon>
        <taxon>Pleosporineae</taxon>
        <taxon>Didymellaceae</taxon>
        <taxon>Nothophoma</taxon>
    </lineage>
</organism>
<sequence>MLVFLAFLVVQTVAAVSFPPPTGPYHVGYTQHLFNKTIPNSHEASLNASSFLLATIYYPTLTVPIPGGNTAPYLDPTTAKLWGNAFQFSEGSLQNLTTWNVLEAPFLSDTTYGVSQKPTIIFSPGAGENAIMYNALNSELASQGYTVVAIDHPGEAPYLQLPDGLQGVYGIDINLPWNLTLATLVYNTRISDILSTINHLFPTYVSTIAAPFNTTHYLTIGHSLGGAAAIGALALTNSVLGGVNLDGVFIESPIHTKKPALLLGSAEHTSTNDPSWPAFSANQSGWYQWLNVAGAEHQNFADLGDWVDLQGLRNLTNTPSLGVIWGPRMDFVVRTLVGRFFEFVLGEEKWVSLPEEAFPEVEVIDGSTA</sequence>
<keyword evidence="2" id="KW-0378">Hydrolase</keyword>
<keyword evidence="8" id="KW-1185">Reference proteome</keyword>
<evidence type="ECO:0000256" key="5">
    <source>
        <dbReference type="SAM" id="SignalP"/>
    </source>
</evidence>
<feature type="chain" id="PRO_5045831330" description="1-alkyl-2-acetylglycerophosphocholine esterase" evidence="5">
    <location>
        <begin position="16"/>
        <end position="369"/>
    </location>
</feature>
<feature type="signal peptide" evidence="5">
    <location>
        <begin position="1"/>
        <end position="15"/>
    </location>
</feature>
<evidence type="ECO:0000256" key="2">
    <source>
        <dbReference type="ARBA" id="ARBA00022801"/>
    </source>
</evidence>
<evidence type="ECO:0000256" key="1">
    <source>
        <dbReference type="ARBA" id="ARBA00013201"/>
    </source>
</evidence>
<dbReference type="InterPro" id="IPR029058">
    <property type="entry name" value="AB_hydrolase_fold"/>
</dbReference>